<evidence type="ECO:0000313" key="1">
    <source>
        <dbReference type="EMBL" id="RFU63680.1"/>
    </source>
</evidence>
<name>A0A372LEF5_9BACI</name>
<accession>A0A372LEF5</accession>
<keyword evidence="2" id="KW-1185">Reference proteome</keyword>
<dbReference type="RefSeq" id="WP_117328368.1">
    <property type="nucleotide sequence ID" value="NZ_QVTE01000063.1"/>
</dbReference>
<dbReference type="Proteomes" id="UP000264541">
    <property type="component" value="Unassembled WGS sequence"/>
</dbReference>
<comment type="caution">
    <text evidence="1">The sequence shown here is derived from an EMBL/GenBank/DDBJ whole genome shotgun (WGS) entry which is preliminary data.</text>
</comment>
<gene>
    <name evidence="1" type="ORF">D0469_19330</name>
</gene>
<proteinExistence type="predicted"/>
<reference evidence="1 2" key="1">
    <citation type="submission" date="2018-08" db="EMBL/GenBank/DDBJ databases">
        <title>Bacillus chawlae sp. nov., Bacillus glennii sp. nov., and Bacillus saganii sp. nov. Isolated from the Vehicle Assembly Building at Kennedy Space Center where the Viking Spacecraft were Assembled.</title>
        <authorList>
            <person name="Seuylemezian A."/>
            <person name="Vaishampayan P."/>
        </authorList>
    </citation>
    <scope>NUCLEOTIDE SEQUENCE [LARGE SCALE GENOMIC DNA]</scope>
    <source>
        <strain evidence="1 2">V47-23a</strain>
    </source>
</reference>
<evidence type="ECO:0000313" key="2">
    <source>
        <dbReference type="Proteomes" id="UP000264541"/>
    </source>
</evidence>
<sequence length="136" mass="15983">MEAIDFNLHDNHYISKIHTIDSKYRYQLTLKIDKDIYEDTIQLILSSSNKIGTFEIFQDAEFNYNLSVNLKLPLSSDYDYSISRKSKFKFNFVCTPAHIMTMEEYGKAINRSKTRDEQRLSKAPIRVYKGGTVRPR</sequence>
<protein>
    <submittedName>
        <fullName evidence="1">Uncharacterized protein</fullName>
    </submittedName>
</protein>
<organism evidence="1 2">
    <name type="scientific">Peribacillus saganii</name>
    <dbReference type="NCBI Taxonomy" id="2303992"/>
    <lineage>
        <taxon>Bacteria</taxon>
        <taxon>Bacillati</taxon>
        <taxon>Bacillota</taxon>
        <taxon>Bacilli</taxon>
        <taxon>Bacillales</taxon>
        <taxon>Bacillaceae</taxon>
        <taxon>Peribacillus</taxon>
    </lineage>
</organism>
<dbReference type="EMBL" id="QVTE01000063">
    <property type="protein sequence ID" value="RFU63680.1"/>
    <property type="molecule type" value="Genomic_DNA"/>
</dbReference>
<dbReference type="AlphaFoldDB" id="A0A372LEF5"/>